<reference evidence="11" key="1">
    <citation type="submission" date="2012-12" db="EMBL/GenBank/DDBJ databases">
        <authorList>
            <person name="Hellsten U."/>
            <person name="Grimwood J."/>
            <person name="Chapman J.A."/>
            <person name="Shapiro H."/>
            <person name="Aerts A."/>
            <person name="Otillar R.P."/>
            <person name="Terry A.Y."/>
            <person name="Boore J.L."/>
            <person name="Simakov O."/>
            <person name="Marletaz F."/>
            <person name="Cho S.-J."/>
            <person name="Edsinger-Gonzales E."/>
            <person name="Havlak P."/>
            <person name="Kuo D.-H."/>
            <person name="Larsson T."/>
            <person name="Lv J."/>
            <person name="Arendt D."/>
            <person name="Savage R."/>
            <person name="Osoegawa K."/>
            <person name="de Jong P."/>
            <person name="Lindberg D.R."/>
            <person name="Seaver E.C."/>
            <person name="Weisblat D.A."/>
            <person name="Putnam N.H."/>
            <person name="Grigoriev I.V."/>
            <person name="Rokhsar D.S."/>
        </authorList>
    </citation>
    <scope>NUCLEOTIDE SEQUENCE</scope>
</reference>
<evidence type="ECO:0000256" key="3">
    <source>
        <dbReference type="ARBA" id="ARBA00022840"/>
    </source>
</evidence>
<proteinExistence type="inferred from homology"/>
<evidence type="ECO:0000256" key="4">
    <source>
        <dbReference type="ARBA" id="ARBA00023212"/>
    </source>
</evidence>
<feature type="binding site" evidence="5">
    <location>
        <begin position="102"/>
        <end position="109"/>
    </location>
    <ligand>
        <name>ATP</name>
        <dbReference type="ChEBI" id="CHEBI:30616"/>
    </ligand>
</feature>
<reference evidence="10" key="3">
    <citation type="submission" date="2015-06" db="UniProtKB">
        <authorList>
            <consortium name="EnsemblMetazoa"/>
        </authorList>
    </citation>
    <scope>IDENTIFICATION</scope>
</reference>
<dbReference type="AlphaFoldDB" id="T1G4N0"/>
<keyword evidence="7" id="KW-0472">Membrane</keyword>
<keyword evidence="4" id="KW-0206">Cytoskeleton</keyword>
<dbReference type="InterPro" id="IPR027417">
    <property type="entry name" value="P-loop_NTPase"/>
</dbReference>
<keyword evidence="11" id="KW-1185">Reference proteome</keyword>
<accession>T1G4N0</accession>
<dbReference type="EnsemblMetazoa" id="HelroT82112">
    <property type="protein sequence ID" value="HelroP82112"/>
    <property type="gene ID" value="HelroG82112"/>
</dbReference>
<sequence>MKPQHNFSTSDRIRVCIRKRPRNDKEVKSNDPDIVCITNSCTVTVKEQKMSLDLSRYIHQHVMHFDEVFDDSSSNADVYGRTVKPLVEFILNKGVAVCFSFGQTGAGKTYTMIGDKFTMASATAAATTSSATAAAAAATADNKNVNDENLGLWVSFYEIYCGQLFDLLNDRKKLIVMEKHNKQVCITGLMETYVKDLNALIQAINYGRSNRSRGCSGVNPVSSRSHAVLQFDVRCKDSNRRIGRLTFIDLAGSERASDAMMCSKQTRQEGAEINQSLLALKECIRCLDQEQPYKPYRQSKLTHILRESFTDNCRTVMIANISPTQSACENTMNTLRYADRCVFVCVCVSVLCVVPVCFYLFYLCIMFICYKISS</sequence>
<name>T1G4N0_HELRO</name>
<dbReference type="CDD" id="cd01367">
    <property type="entry name" value="KISc_KIF2_like"/>
    <property type="match status" value="1"/>
</dbReference>
<dbReference type="EMBL" id="KB096785">
    <property type="protein sequence ID" value="ESO01340.1"/>
    <property type="molecule type" value="Genomic_DNA"/>
</dbReference>
<evidence type="ECO:0000256" key="5">
    <source>
        <dbReference type="PROSITE-ProRule" id="PRU00283"/>
    </source>
</evidence>
<keyword evidence="2 5" id="KW-0547">Nucleotide-binding</keyword>
<dbReference type="InterPro" id="IPR036961">
    <property type="entry name" value="Kinesin_motor_dom_sf"/>
</dbReference>
<dbReference type="FunFam" id="3.40.850.10:FF:000081">
    <property type="entry name" value="Kinesin-13, putative"/>
    <property type="match status" value="1"/>
</dbReference>
<keyword evidence="3 5" id="KW-0067">ATP-binding</keyword>
<dbReference type="GO" id="GO:0003777">
    <property type="term" value="F:microtubule motor activity"/>
    <property type="evidence" value="ECO:0007669"/>
    <property type="project" value="InterPro"/>
</dbReference>
<dbReference type="HOGENOM" id="CLU_001485_2_0_1"/>
<dbReference type="PANTHER" id="PTHR47971">
    <property type="entry name" value="KINESIN-RELATED PROTEIN 6"/>
    <property type="match status" value="1"/>
</dbReference>
<dbReference type="InterPro" id="IPR019821">
    <property type="entry name" value="Kinesin_motor_CS"/>
</dbReference>
<protein>
    <recommendedName>
        <fullName evidence="6">Kinesin-like protein</fullName>
    </recommendedName>
</protein>
<keyword evidence="4" id="KW-0963">Cytoplasm</keyword>
<dbReference type="Pfam" id="PF00225">
    <property type="entry name" value="Kinesin"/>
    <property type="match status" value="1"/>
</dbReference>
<dbReference type="RefSeq" id="XP_009020576.1">
    <property type="nucleotide sequence ID" value="XM_009022328.1"/>
</dbReference>
<dbReference type="EMBL" id="AMQM01005072">
    <property type="status" value="NOT_ANNOTATED_CDS"/>
    <property type="molecule type" value="Genomic_DNA"/>
</dbReference>
<organism evidence="10 11">
    <name type="scientific">Helobdella robusta</name>
    <name type="common">Californian leech</name>
    <dbReference type="NCBI Taxonomy" id="6412"/>
    <lineage>
        <taxon>Eukaryota</taxon>
        <taxon>Metazoa</taxon>
        <taxon>Spiralia</taxon>
        <taxon>Lophotrochozoa</taxon>
        <taxon>Annelida</taxon>
        <taxon>Clitellata</taxon>
        <taxon>Hirudinea</taxon>
        <taxon>Rhynchobdellida</taxon>
        <taxon>Glossiphoniidae</taxon>
        <taxon>Helobdella</taxon>
    </lineage>
</organism>
<comment type="similarity">
    <text evidence="5 6">Belongs to the TRAFAC class myosin-kinesin ATPase superfamily. Kinesin family.</text>
</comment>
<dbReference type="Proteomes" id="UP000015101">
    <property type="component" value="Unassembled WGS sequence"/>
</dbReference>
<dbReference type="GO" id="GO:0005524">
    <property type="term" value="F:ATP binding"/>
    <property type="evidence" value="ECO:0007669"/>
    <property type="project" value="UniProtKB-UniRule"/>
</dbReference>
<dbReference type="InterPro" id="IPR001752">
    <property type="entry name" value="Kinesin_motor_dom"/>
</dbReference>
<dbReference type="PROSITE" id="PS00411">
    <property type="entry name" value="KINESIN_MOTOR_1"/>
    <property type="match status" value="1"/>
</dbReference>
<keyword evidence="6" id="KW-0493">Microtubule</keyword>
<dbReference type="Gene3D" id="3.40.850.10">
    <property type="entry name" value="Kinesin motor domain"/>
    <property type="match status" value="1"/>
</dbReference>
<dbReference type="PRINTS" id="PR00380">
    <property type="entry name" value="KINESINHEAVY"/>
</dbReference>
<comment type="subcellular location">
    <subcellularLocation>
        <location evidence="1">Cytoplasm</location>
        <location evidence="1">Cytoskeleton</location>
    </subcellularLocation>
</comment>
<dbReference type="InParanoid" id="T1G4N0"/>
<evidence type="ECO:0000313" key="9">
    <source>
        <dbReference type="EMBL" id="ESO01340.1"/>
    </source>
</evidence>
<dbReference type="OrthoDB" id="3176171at2759"/>
<dbReference type="eggNOG" id="KOG0246">
    <property type="taxonomic scope" value="Eukaryota"/>
</dbReference>
<dbReference type="STRING" id="6412.T1G4N0"/>
<reference evidence="9 11" key="2">
    <citation type="journal article" date="2013" name="Nature">
        <title>Insights into bilaterian evolution from three spiralian genomes.</title>
        <authorList>
            <person name="Simakov O."/>
            <person name="Marletaz F."/>
            <person name="Cho S.J."/>
            <person name="Edsinger-Gonzales E."/>
            <person name="Havlak P."/>
            <person name="Hellsten U."/>
            <person name="Kuo D.H."/>
            <person name="Larsson T."/>
            <person name="Lv J."/>
            <person name="Arendt D."/>
            <person name="Savage R."/>
            <person name="Osoegawa K."/>
            <person name="de Jong P."/>
            <person name="Grimwood J."/>
            <person name="Chapman J.A."/>
            <person name="Shapiro H."/>
            <person name="Aerts A."/>
            <person name="Otillar R.P."/>
            <person name="Terry A.Y."/>
            <person name="Boore J.L."/>
            <person name="Grigoriev I.V."/>
            <person name="Lindberg D.R."/>
            <person name="Seaver E.C."/>
            <person name="Weisblat D.A."/>
            <person name="Putnam N.H."/>
            <person name="Rokhsar D.S."/>
        </authorList>
    </citation>
    <scope>NUCLEOTIDE SEQUENCE</scope>
</reference>
<evidence type="ECO:0000313" key="11">
    <source>
        <dbReference type="Proteomes" id="UP000015101"/>
    </source>
</evidence>
<keyword evidence="7" id="KW-0812">Transmembrane</keyword>
<evidence type="ECO:0000259" key="8">
    <source>
        <dbReference type="PROSITE" id="PS50067"/>
    </source>
</evidence>
<feature type="domain" description="Kinesin motor" evidence="8">
    <location>
        <begin position="12"/>
        <end position="344"/>
    </location>
</feature>
<dbReference type="OMA" id="WRANNAR"/>
<evidence type="ECO:0000256" key="6">
    <source>
        <dbReference type="RuleBase" id="RU000394"/>
    </source>
</evidence>
<dbReference type="GO" id="GO:0008017">
    <property type="term" value="F:microtubule binding"/>
    <property type="evidence" value="ECO:0007669"/>
    <property type="project" value="InterPro"/>
</dbReference>
<dbReference type="GO" id="GO:0005874">
    <property type="term" value="C:microtubule"/>
    <property type="evidence" value="ECO:0007669"/>
    <property type="project" value="UniProtKB-KW"/>
</dbReference>
<feature type="transmembrane region" description="Helical" evidence="7">
    <location>
        <begin position="348"/>
        <end position="370"/>
    </location>
</feature>
<keyword evidence="5 6" id="KW-0505">Motor protein</keyword>
<evidence type="ECO:0000256" key="1">
    <source>
        <dbReference type="ARBA" id="ARBA00004245"/>
    </source>
</evidence>
<dbReference type="SMART" id="SM00129">
    <property type="entry name" value="KISc"/>
    <property type="match status" value="1"/>
</dbReference>
<dbReference type="GO" id="GO:0007018">
    <property type="term" value="P:microtubule-based movement"/>
    <property type="evidence" value="ECO:0007669"/>
    <property type="project" value="InterPro"/>
</dbReference>
<evidence type="ECO:0000313" key="10">
    <source>
        <dbReference type="EnsemblMetazoa" id="HelroP82112"/>
    </source>
</evidence>
<dbReference type="PROSITE" id="PS50067">
    <property type="entry name" value="KINESIN_MOTOR_2"/>
    <property type="match status" value="1"/>
</dbReference>
<dbReference type="SUPFAM" id="SSF52540">
    <property type="entry name" value="P-loop containing nucleoside triphosphate hydrolases"/>
    <property type="match status" value="1"/>
</dbReference>
<dbReference type="KEGG" id="hro:HELRODRAFT_82112"/>
<evidence type="ECO:0000256" key="7">
    <source>
        <dbReference type="SAM" id="Phobius"/>
    </source>
</evidence>
<keyword evidence="7" id="KW-1133">Transmembrane helix</keyword>
<gene>
    <name evidence="10" type="primary">20216028</name>
    <name evidence="9" type="ORF">HELRODRAFT_82112</name>
</gene>
<dbReference type="InterPro" id="IPR027640">
    <property type="entry name" value="Kinesin-like_fam"/>
</dbReference>
<dbReference type="CTD" id="20216028"/>
<dbReference type="GeneID" id="20216028"/>
<evidence type="ECO:0000256" key="2">
    <source>
        <dbReference type="ARBA" id="ARBA00022741"/>
    </source>
</evidence>
<dbReference type="PANTHER" id="PTHR47971:SF20">
    <property type="entry name" value="KINESIN-LIKE PROTEIN KIF24"/>
    <property type="match status" value="1"/>
</dbReference>